<dbReference type="EMBL" id="UGUA01000002">
    <property type="protein sequence ID" value="SUC36052.1"/>
    <property type="molecule type" value="Genomic_DNA"/>
</dbReference>
<dbReference type="InterPro" id="IPR012337">
    <property type="entry name" value="RNaseH-like_sf"/>
</dbReference>
<dbReference type="InterPro" id="IPR052183">
    <property type="entry name" value="IS_Transposase"/>
</dbReference>
<evidence type="ECO:0000259" key="5">
    <source>
        <dbReference type="PROSITE" id="PS50994"/>
    </source>
</evidence>
<dbReference type="InterPro" id="IPR047930">
    <property type="entry name" value="Transpos_IS6"/>
</dbReference>
<dbReference type="InterPro" id="IPR001584">
    <property type="entry name" value="Integrase_cat-core"/>
</dbReference>
<dbReference type="SUPFAM" id="SSF53098">
    <property type="entry name" value="Ribonuclease H-like"/>
    <property type="match status" value="1"/>
</dbReference>
<proteinExistence type="predicted"/>
<dbReference type="GO" id="GO:0015074">
    <property type="term" value="P:DNA integration"/>
    <property type="evidence" value="ECO:0007669"/>
    <property type="project" value="InterPro"/>
</dbReference>
<dbReference type="RefSeq" id="WP_412033765.1">
    <property type="nucleotide sequence ID" value="NZ_UGUA01000002.1"/>
</dbReference>
<dbReference type="InterPro" id="IPR032874">
    <property type="entry name" value="DDE_dom"/>
</dbReference>
<feature type="domain" description="Integrase catalytic" evidence="5">
    <location>
        <begin position="11"/>
        <end position="173"/>
    </location>
</feature>
<gene>
    <name evidence="6" type="ORF">NCTC12026_02457</name>
</gene>
<protein>
    <submittedName>
        <fullName evidence="6">Integrase core domain</fullName>
    </submittedName>
</protein>
<dbReference type="NCBIfam" id="NF033587">
    <property type="entry name" value="transpos_IS6"/>
    <property type="match status" value="1"/>
</dbReference>
<name>A0A379G592_9GAMM</name>
<comment type="function">
    <text evidence="1">Involved in the transposition of the insertion sequence.</text>
</comment>
<dbReference type="Gene3D" id="3.30.420.10">
    <property type="entry name" value="Ribonuclease H-like superfamily/Ribonuclease H"/>
    <property type="match status" value="1"/>
</dbReference>
<organism evidence="6 7">
    <name type="scientific">Providencia rustigianii</name>
    <dbReference type="NCBI Taxonomy" id="158850"/>
    <lineage>
        <taxon>Bacteria</taxon>
        <taxon>Pseudomonadati</taxon>
        <taxon>Pseudomonadota</taxon>
        <taxon>Gammaproteobacteria</taxon>
        <taxon>Enterobacterales</taxon>
        <taxon>Morganellaceae</taxon>
        <taxon>Providencia</taxon>
    </lineage>
</organism>
<dbReference type="GO" id="GO:0032196">
    <property type="term" value="P:transposition"/>
    <property type="evidence" value="ECO:0007669"/>
    <property type="project" value="UniProtKB-KW"/>
</dbReference>
<dbReference type="PANTHER" id="PTHR35528:SF3">
    <property type="entry name" value="BLL1675 PROTEIN"/>
    <property type="match status" value="1"/>
</dbReference>
<dbReference type="AlphaFoldDB" id="A0A379G592"/>
<keyword evidence="2" id="KW-0815">Transposition</keyword>
<dbReference type="PANTHER" id="PTHR35528">
    <property type="entry name" value="BLL1675 PROTEIN"/>
    <property type="match status" value="1"/>
</dbReference>
<reference evidence="6 7" key="1">
    <citation type="submission" date="2018-06" db="EMBL/GenBank/DDBJ databases">
        <authorList>
            <consortium name="Pathogen Informatics"/>
            <person name="Doyle S."/>
        </authorList>
    </citation>
    <scope>NUCLEOTIDE SEQUENCE [LARGE SCALE GENOMIC DNA]</scope>
    <source>
        <strain evidence="6 7">NCTC12026</strain>
    </source>
</reference>
<dbReference type="GO" id="GO:0006310">
    <property type="term" value="P:DNA recombination"/>
    <property type="evidence" value="ECO:0007669"/>
    <property type="project" value="UniProtKB-KW"/>
</dbReference>
<evidence type="ECO:0000256" key="2">
    <source>
        <dbReference type="ARBA" id="ARBA00022578"/>
    </source>
</evidence>
<evidence type="ECO:0000256" key="3">
    <source>
        <dbReference type="ARBA" id="ARBA00023125"/>
    </source>
</evidence>
<dbReference type="PROSITE" id="PS50994">
    <property type="entry name" value="INTEGRASE"/>
    <property type="match status" value="1"/>
</dbReference>
<evidence type="ECO:0000313" key="6">
    <source>
        <dbReference type="EMBL" id="SUC36052.1"/>
    </source>
</evidence>
<evidence type="ECO:0000313" key="7">
    <source>
        <dbReference type="Proteomes" id="UP000255129"/>
    </source>
</evidence>
<dbReference type="GO" id="GO:0003677">
    <property type="term" value="F:DNA binding"/>
    <property type="evidence" value="ECO:0007669"/>
    <property type="project" value="UniProtKB-KW"/>
</dbReference>
<accession>A0A379G592</accession>
<keyword evidence="4" id="KW-0233">DNA recombination</keyword>
<sequence>MIPLIGNAAKRYKRPVSQKWHIDETYIKIKGEWRYLYLSVDSQGNTVDFLLTKYRDIAAAKRFFKQAISQHPCPLTVTIDKSGANRAAVDSFNAGFTRYKPVTIRQNKYLNNHIEQDHCNIKRRVRSMLGFKTFRSAQILLSEIELIAMFRKGQFVLSRNCTLSPSEPFFLMGFK</sequence>
<evidence type="ECO:0000256" key="4">
    <source>
        <dbReference type="ARBA" id="ARBA00023172"/>
    </source>
</evidence>
<dbReference type="InterPro" id="IPR036397">
    <property type="entry name" value="RNaseH_sf"/>
</dbReference>
<evidence type="ECO:0000256" key="1">
    <source>
        <dbReference type="ARBA" id="ARBA00002286"/>
    </source>
</evidence>
<keyword evidence="3" id="KW-0238">DNA-binding</keyword>
<dbReference type="Pfam" id="PF13610">
    <property type="entry name" value="DDE_Tnp_IS240"/>
    <property type="match status" value="1"/>
</dbReference>
<dbReference type="Proteomes" id="UP000255129">
    <property type="component" value="Unassembled WGS sequence"/>
</dbReference>